<comment type="caution">
    <text evidence="6">The sequence shown here is derived from an EMBL/GenBank/DDBJ whole genome shotgun (WGS) entry which is preliminary data.</text>
</comment>
<evidence type="ECO:0000256" key="2">
    <source>
        <dbReference type="ARBA" id="ARBA00022723"/>
    </source>
</evidence>
<evidence type="ECO:0000256" key="4">
    <source>
        <dbReference type="RuleBase" id="RU110713"/>
    </source>
</evidence>
<evidence type="ECO:0000256" key="3">
    <source>
        <dbReference type="ARBA" id="ARBA00022833"/>
    </source>
</evidence>
<reference evidence="6" key="1">
    <citation type="submission" date="2020-06" db="EMBL/GenBank/DDBJ databases">
        <authorList>
            <person name="Li T."/>
            <person name="Hu X."/>
            <person name="Zhang T."/>
            <person name="Song X."/>
            <person name="Zhang H."/>
            <person name="Dai N."/>
            <person name="Sheng W."/>
            <person name="Hou X."/>
            <person name="Wei L."/>
        </authorList>
    </citation>
    <scope>NUCLEOTIDE SEQUENCE</scope>
    <source>
        <strain evidence="6">G02</strain>
        <tissue evidence="6">Leaf</tissue>
    </source>
</reference>
<comment type="similarity">
    <text evidence="1 4">Belongs to the yippee family.</text>
</comment>
<dbReference type="PROSITE" id="PS51792">
    <property type="entry name" value="YIPPEE"/>
    <property type="match status" value="1"/>
</dbReference>
<gene>
    <name evidence="6" type="ORF">Sradi_1196600</name>
</gene>
<dbReference type="Pfam" id="PF03226">
    <property type="entry name" value="Yippee-Mis18"/>
    <property type="match status" value="1"/>
</dbReference>
<name>A0AAW2UKY3_SESRA</name>
<keyword evidence="3" id="KW-0862">Zinc</keyword>
<proteinExistence type="inferred from homology"/>
<keyword evidence="2" id="KW-0479">Metal-binding</keyword>
<dbReference type="InterPro" id="IPR039058">
    <property type="entry name" value="Yippee_fam"/>
</dbReference>
<dbReference type="InterPro" id="IPR004910">
    <property type="entry name" value="Yippee/Mis18/Cereblon"/>
</dbReference>
<accession>A0AAW2UKY3</accession>
<sequence>MARTSLEKFDEEDPDYYMCKSCRTHIALAEDFNSIDAGTELTGAMFDKAVNLRVDGPVHHRQVAGKTVADIYCLNCDEKLGWIYVRIFILFPSQEESLLRFIRDSSVWFSILDPKEGG</sequence>
<evidence type="ECO:0000259" key="5">
    <source>
        <dbReference type="PROSITE" id="PS51792"/>
    </source>
</evidence>
<dbReference type="GO" id="GO:0046872">
    <property type="term" value="F:metal ion binding"/>
    <property type="evidence" value="ECO:0007669"/>
    <property type="project" value="UniProtKB-KW"/>
</dbReference>
<dbReference type="AlphaFoldDB" id="A0AAW2UKY3"/>
<evidence type="ECO:0000313" key="6">
    <source>
        <dbReference type="EMBL" id="KAL0417831.1"/>
    </source>
</evidence>
<organism evidence="6">
    <name type="scientific">Sesamum radiatum</name>
    <name type="common">Black benniseed</name>
    <dbReference type="NCBI Taxonomy" id="300843"/>
    <lineage>
        <taxon>Eukaryota</taxon>
        <taxon>Viridiplantae</taxon>
        <taxon>Streptophyta</taxon>
        <taxon>Embryophyta</taxon>
        <taxon>Tracheophyta</taxon>
        <taxon>Spermatophyta</taxon>
        <taxon>Magnoliopsida</taxon>
        <taxon>eudicotyledons</taxon>
        <taxon>Gunneridae</taxon>
        <taxon>Pentapetalae</taxon>
        <taxon>asterids</taxon>
        <taxon>lamiids</taxon>
        <taxon>Lamiales</taxon>
        <taxon>Pedaliaceae</taxon>
        <taxon>Sesamum</taxon>
    </lineage>
</organism>
<dbReference type="EMBL" id="JACGWJ010000005">
    <property type="protein sequence ID" value="KAL0417831.1"/>
    <property type="molecule type" value="Genomic_DNA"/>
</dbReference>
<feature type="domain" description="Yippee" evidence="5">
    <location>
        <begin position="15"/>
        <end position="112"/>
    </location>
</feature>
<dbReference type="PANTHER" id="PTHR13848">
    <property type="entry name" value="PROTEIN YIPPEE-LIKE CG15309-RELATED"/>
    <property type="match status" value="1"/>
</dbReference>
<protein>
    <recommendedName>
        <fullName evidence="4">Protein yippee-like</fullName>
    </recommendedName>
</protein>
<evidence type="ECO:0000256" key="1">
    <source>
        <dbReference type="ARBA" id="ARBA00005613"/>
    </source>
</evidence>
<reference evidence="6" key="2">
    <citation type="journal article" date="2024" name="Plant">
        <title>Genomic evolution and insights into agronomic trait innovations of Sesamum species.</title>
        <authorList>
            <person name="Miao H."/>
            <person name="Wang L."/>
            <person name="Qu L."/>
            <person name="Liu H."/>
            <person name="Sun Y."/>
            <person name="Le M."/>
            <person name="Wang Q."/>
            <person name="Wei S."/>
            <person name="Zheng Y."/>
            <person name="Lin W."/>
            <person name="Duan Y."/>
            <person name="Cao H."/>
            <person name="Xiong S."/>
            <person name="Wang X."/>
            <person name="Wei L."/>
            <person name="Li C."/>
            <person name="Ma Q."/>
            <person name="Ju M."/>
            <person name="Zhao R."/>
            <person name="Li G."/>
            <person name="Mu C."/>
            <person name="Tian Q."/>
            <person name="Mei H."/>
            <person name="Zhang T."/>
            <person name="Gao T."/>
            <person name="Zhang H."/>
        </authorList>
    </citation>
    <scope>NUCLEOTIDE SEQUENCE</scope>
    <source>
        <strain evidence="6">G02</strain>
    </source>
</reference>
<dbReference type="InterPro" id="IPR034751">
    <property type="entry name" value="Yippee"/>
</dbReference>